<evidence type="ECO:0000313" key="2">
    <source>
        <dbReference type="Proteomes" id="UP001151760"/>
    </source>
</evidence>
<accession>A0ABQ5CJC9</accession>
<comment type="caution">
    <text evidence="1">The sequence shown here is derived from an EMBL/GenBank/DDBJ whole genome shotgun (WGS) entry which is preliminary data.</text>
</comment>
<proteinExistence type="predicted"/>
<name>A0ABQ5CJC9_9ASTR</name>
<keyword evidence="2" id="KW-1185">Reference proteome</keyword>
<sequence length="169" mass="19325">MLVIKMKSNPTERLMVRRHDTFSGWTHGMYYELYSALQEARACKQPPRNFIHRERSSHEFCNGVLHKKSTFSLCIKTGRPKPSLKRLAGGPIDKVPCYSAATGTNSIGNSTCRVWRKHPAIPQENNLVKSLSNYGDVLKSLHLRLVFNLFCSDMCQKDRKSSLMNFCVM</sequence>
<dbReference type="EMBL" id="BQNB010014275">
    <property type="protein sequence ID" value="GJT26222.1"/>
    <property type="molecule type" value="Genomic_DNA"/>
</dbReference>
<reference evidence="1" key="2">
    <citation type="submission" date="2022-01" db="EMBL/GenBank/DDBJ databases">
        <authorList>
            <person name="Yamashiro T."/>
            <person name="Shiraishi A."/>
            <person name="Satake H."/>
            <person name="Nakayama K."/>
        </authorList>
    </citation>
    <scope>NUCLEOTIDE SEQUENCE</scope>
</reference>
<dbReference type="Proteomes" id="UP001151760">
    <property type="component" value="Unassembled WGS sequence"/>
</dbReference>
<organism evidence="1 2">
    <name type="scientific">Tanacetum coccineum</name>
    <dbReference type="NCBI Taxonomy" id="301880"/>
    <lineage>
        <taxon>Eukaryota</taxon>
        <taxon>Viridiplantae</taxon>
        <taxon>Streptophyta</taxon>
        <taxon>Embryophyta</taxon>
        <taxon>Tracheophyta</taxon>
        <taxon>Spermatophyta</taxon>
        <taxon>Magnoliopsida</taxon>
        <taxon>eudicotyledons</taxon>
        <taxon>Gunneridae</taxon>
        <taxon>Pentapetalae</taxon>
        <taxon>asterids</taxon>
        <taxon>campanulids</taxon>
        <taxon>Asterales</taxon>
        <taxon>Asteraceae</taxon>
        <taxon>Asteroideae</taxon>
        <taxon>Anthemideae</taxon>
        <taxon>Anthemidinae</taxon>
        <taxon>Tanacetum</taxon>
    </lineage>
</organism>
<gene>
    <name evidence="1" type="ORF">Tco_0906497</name>
</gene>
<reference evidence="1" key="1">
    <citation type="journal article" date="2022" name="Int. J. Mol. Sci.">
        <title>Draft Genome of Tanacetum Coccineum: Genomic Comparison of Closely Related Tanacetum-Family Plants.</title>
        <authorList>
            <person name="Yamashiro T."/>
            <person name="Shiraishi A."/>
            <person name="Nakayama K."/>
            <person name="Satake H."/>
        </authorList>
    </citation>
    <scope>NUCLEOTIDE SEQUENCE</scope>
</reference>
<evidence type="ECO:0000313" key="1">
    <source>
        <dbReference type="EMBL" id="GJT26222.1"/>
    </source>
</evidence>
<protein>
    <submittedName>
        <fullName evidence="1">Uncharacterized protein</fullName>
    </submittedName>
</protein>